<comment type="similarity">
    <text evidence="2">Belongs to the DUOXA family.</text>
</comment>
<keyword evidence="5 7" id="KW-0472">Membrane</keyword>
<feature type="transmembrane region" description="Helical" evidence="7">
    <location>
        <begin position="112"/>
        <end position="136"/>
    </location>
</feature>
<dbReference type="GO" id="GO:0005789">
    <property type="term" value="C:endoplasmic reticulum membrane"/>
    <property type="evidence" value="ECO:0007669"/>
    <property type="project" value="InterPro"/>
</dbReference>
<evidence type="ECO:0000256" key="6">
    <source>
        <dbReference type="ARBA" id="ARBA00023180"/>
    </source>
</evidence>
<feature type="transmembrane region" description="Helical" evidence="7">
    <location>
        <begin position="600"/>
        <end position="620"/>
    </location>
</feature>
<organism evidence="8 9">
    <name type="scientific">Coptotermes formosanus</name>
    <name type="common">Formosan subterranean termite</name>
    <dbReference type="NCBI Taxonomy" id="36987"/>
    <lineage>
        <taxon>Eukaryota</taxon>
        <taxon>Metazoa</taxon>
        <taxon>Ecdysozoa</taxon>
        <taxon>Arthropoda</taxon>
        <taxon>Hexapoda</taxon>
        <taxon>Insecta</taxon>
        <taxon>Pterygota</taxon>
        <taxon>Neoptera</taxon>
        <taxon>Polyneoptera</taxon>
        <taxon>Dictyoptera</taxon>
        <taxon>Blattodea</taxon>
        <taxon>Blattoidea</taxon>
        <taxon>Termitoidae</taxon>
        <taxon>Rhinotermitidae</taxon>
        <taxon>Coptotermes</taxon>
    </lineage>
</organism>
<evidence type="ECO:0000256" key="4">
    <source>
        <dbReference type="ARBA" id="ARBA00022989"/>
    </source>
</evidence>
<evidence type="ECO:0000256" key="2">
    <source>
        <dbReference type="ARBA" id="ARBA00009816"/>
    </source>
</evidence>
<dbReference type="GO" id="GO:0006506">
    <property type="term" value="P:GPI anchor biosynthetic process"/>
    <property type="evidence" value="ECO:0007669"/>
    <property type="project" value="UniProtKB-UniPathway"/>
</dbReference>
<dbReference type="GO" id="GO:0000009">
    <property type="term" value="F:alpha-1,6-mannosyltransferase activity"/>
    <property type="evidence" value="ECO:0007669"/>
    <property type="project" value="InterPro"/>
</dbReference>
<keyword evidence="3 7" id="KW-0812">Transmembrane</keyword>
<feature type="transmembrane region" description="Helical" evidence="7">
    <location>
        <begin position="84"/>
        <end position="106"/>
    </location>
</feature>
<dbReference type="GO" id="GO:0004376">
    <property type="term" value="F:GPI mannosyltransferase activity"/>
    <property type="evidence" value="ECO:0007669"/>
    <property type="project" value="InterPro"/>
</dbReference>
<dbReference type="PANTHER" id="PTHR31158:SF1">
    <property type="entry name" value="DOXA1 FACTOR-RELATED"/>
    <property type="match status" value="1"/>
</dbReference>
<evidence type="ECO:0000256" key="5">
    <source>
        <dbReference type="ARBA" id="ARBA00023136"/>
    </source>
</evidence>
<comment type="subcellular location">
    <subcellularLocation>
        <location evidence="1">Membrane</location>
        <topology evidence="1">Multi-pass membrane protein</topology>
    </subcellularLocation>
</comment>
<dbReference type="InterPro" id="IPR007315">
    <property type="entry name" value="PIG-V/Gpi18"/>
</dbReference>
<dbReference type="OrthoDB" id="10042652at2759"/>
<dbReference type="InParanoid" id="A0A6L2PW61"/>
<dbReference type="UniPathway" id="UPA00196"/>
<feature type="transmembrane region" description="Helical" evidence="7">
    <location>
        <begin position="432"/>
        <end position="451"/>
    </location>
</feature>
<proteinExistence type="inferred from homology"/>
<feature type="transmembrane region" description="Helical" evidence="7">
    <location>
        <begin position="245"/>
        <end position="267"/>
    </location>
</feature>
<sequence>MLTPHKKVIWFAVISRLFIILLSVAFNFIIPDHDADAFRSPEDPSDKEKSSADAFVKFLFGGLVHWDAQYIIHIALYGYTYENCLAFFPLYPMSIRVFAGCLYYLFEGFMSHYSVIVVSSVVVNFITFIISASVLHRLSLQVLRNEQLAYKAAILYCVNPASIFFVSAYSETLFACLTFYGMLKCGNGSSKNISVGCGLPFGLGAVQRSNGIVNIGFIVHEKLRCFFKFVIPDTVTKARRFDSLLLAPLLLVAPVVFLISLVGEVILSITPFVMFQGYGYYKFCIVPEHNLPDFIVSYAETNDLRLPGTASLKPIVDHKDHWCNSSLPLAYTYVQDHYWNVGFLRYYQWKQIPNFLLAIPVVWIILTHAYRFAKQHPRLCYTLGLWEDVPYPNSKVNHTFNNAIMGGFFDFARKEGFPTQFPANKTPVTVDVLEAGFILAFVMLVFCFYMIIPGFRGKYQAAILVRVTVSVVIGAILMTSNFGQAWEVGEVTTHTAYKAGTKEEIRATVGVKLGLRSLNVTLLRAGDEKLPGEKIDYNERFWWTWDQGRFGFGPYAGVLQQSFRQAQNRGLPLPILWVVDYFTIDGEGLRYGRHYRTAGWYAHIAMWAALPCWFLANFLFMSVIRYGAYFTALTGALQLLACLLWAVIRNPNPLIIPFEDGIITTKYGVNFWLTLTSGMACVVIGLVILFLDLRYPDDIALFFGRDPLADYEEYHLSKKLLLLLFEYHLSPCVHRRGGHPESGMIELVSSNSLNTEITQPKTQFVLKRRTTVRVAQKSLFRTPAVTITAEDEDEDEMPLYLNIPRPRYVCYKHLLLLQHVEVAVRTMFFFSVSYMLNMLT</sequence>
<feature type="transmembrane region" description="Helical" evidence="7">
    <location>
        <begin position="9"/>
        <end position="30"/>
    </location>
</feature>
<dbReference type="PANTHER" id="PTHR31158">
    <property type="entry name" value="DUAL OXIDASE 2"/>
    <property type="match status" value="1"/>
</dbReference>
<dbReference type="Pfam" id="PF04188">
    <property type="entry name" value="Mannosyl_trans2"/>
    <property type="match status" value="1"/>
</dbReference>
<evidence type="ECO:0000313" key="9">
    <source>
        <dbReference type="Proteomes" id="UP000502823"/>
    </source>
</evidence>
<feature type="transmembrane region" description="Helical" evidence="7">
    <location>
        <begin position="627"/>
        <end position="648"/>
    </location>
</feature>
<accession>A0A6L2PW61</accession>
<keyword evidence="6" id="KW-0325">Glycoprotein</keyword>
<feature type="transmembrane region" description="Helical" evidence="7">
    <location>
        <begin position="355"/>
        <end position="373"/>
    </location>
</feature>
<protein>
    <recommendedName>
        <fullName evidence="10">GPI mannosyltransferase 2</fullName>
    </recommendedName>
</protein>
<evidence type="ECO:0000256" key="3">
    <source>
        <dbReference type="ARBA" id="ARBA00022692"/>
    </source>
</evidence>
<gene>
    <name evidence="8" type="ORF">Cfor_10392</name>
</gene>
<dbReference type="GO" id="GO:0015031">
    <property type="term" value="P:protein transport"/>
    <property type="evidence" value="ECO:0007669"/>
    <property type="project" value="InterPro"/>
</dbReference>
<keyword evidence="4 7" id="KW-1133">Transmembrane helix</keyword>
<dbReference type="Pfam" id="PF10204">
    <property type="entry name" value="DuoxA"/>
    <property type="match status" value="1"/>
</dbReference>
<keyword evidence="9" id="KW-1185">Reference proteome</keyword>
<feature type="transmembrane region" description="Helical" evidence="7">
    <location>
        <begin position="668"/>
        <end position="691"/>
    </location>
</feature>
<dbReference type="Proteomes" id="UP000502823">
    <property type="component" value="Unassembled WGS sequence"/>
</dbReference>
<dbReference type="EMBL" id="BLKM01005581">
    <property type="protein sequence ID" value="GFG34858.1"/>
    <property type="molecule type" value="Genomic_DNA"/>
</dbReference>
<dbReference type="AlphaFoldDB" id="A0A6L2PW61"/>
<comment type="caution">
    <text evidence="8">The sequence shown here is derived from an EMBL/GenBank/DDBJ whole genome shotgun (WGS) entry which is preliminary data.</text>
</comment>
<feature type="transmembrane region" description="Helical" evidence="7">
    <location>
        <begin position="463"/>
        <end position="482"/>
    </location>
</feature>
<evidence type="ECO:0008006" key="10">
    <source>
        <dbReference type="Google" id="ProtNLM"/>
    </source>
</evidence>
<name>A0A6L2PW61_COPFO</name>
<evidence type="ECO:0000313" key="8">
    <source>
        <dbReference type="EMBL" id="GFG34858.1"/>
    </source>
</evidence>
<evidence type="ECO:0000256" key="1">
    <source>
        <dbReference type="ARBA" id="ARBA00004141"/>
    </source>
</evidence>
<reference evidence="9" key="1">
    <citation type="submission" date="2020-01" db="EMBL/GenBank/DDBJ databases">
        <title>Draft genome sequence of the Termite Coptotermes fromosanus.</title>
        <authorList>
            <person name="Itakura S."/>
            <person name="Yosikawa Y."/>
            <person name="Umezawa K."/>
        </authorList>
    </citation>
    <scope>NUCLEOTIDE SEQUENCE [LARGE SCALE GENOMIC DNA]</scope>
</reference>
<evidence type="ECO:0000256" key="7">
    <source>
        <dbReference type="SAM" id="Phobius"/>
    </source>
</evidence>
<dbReference type="InterPro" id="IPR018469">
    <property type="entry name" value="Dual_oxidase_maturation_fac"/>
</dbReference>